<dbReference type="EMBL" id="CM034414">
    <property type="protein sequence ID" value="KAJ0170241.1"/>
    <property type="molecule type" value="Genomic_DNA"/>
</dbReference>
<dbReference type="Proteomes" id="UP000824533">
    <property type="component" value="Linkage Group LG28"/>
</dbReference>
<keyword evidence="2" id="KW-1185">Reference proteome</keyword>
<gene>
    <name evidence="1" type="ORF">K1T71_014169</name>
</gene>
<accession>A0ACC1CFI7</accession>
<comment type="caution">
    <text evidence="1">The sequence shown here is derived from an EMBL/GenBank/DDBJ whole genome shotgun (WGS) entry which is preliminary data.</text>
</comment>
<evidence type="ECO:0000313" key="2">
    <source>
        <dbReference type="Proteomes" id="UP000824533"/>
    </source>
</evidence>
<organism evidence="1 2">
    <name type="scientific">Dendrolimus kikuchii</name>
    <dbReference type="NCBI Taxonomy" id="765133"/>
    <lineage>
        <taxon>Eukaryota</taxon>
        <taxon>Metazoa</taxon>
        <taxon>Ecdysozoa</taxon>
        <taxon>Arthropoda</taxon>
        <taxon>Hexapoda</taxon>
        <taxon>Insecta</taxon>
        <taxon>Pterygota</taxon>
        <taxon>Neoptera</taxon>
        <taxon>Endopterygota</taxon>
        <taxon>Lepidoptera</taxon>
        <taxon>Glossata</taxon>
        <taxon>Ditrysia</taxon>
        <taxon>Bombycoidea</taxon>
        <taxon>Lasiocampidae</taxon>
        <taxon>Dendrolimus</taxon>
    </lineage>
</organism>
<sequence length="188" mass="17726">MAAKAILAFCATTLFAQSAVGQCWNRAPLAGIGPKPLEGWGGIGCGAGLRAPLAYDAPCGIGADIAAASALNAAWGGGLGVTSSSAIPPTGINVASENVYEGSLAVGGNLPFLGTVAMEGAFPSVGAGAISYGCGNGAVGITAEGIAPSGIVAPGAAIAPAAGLAAPLGVGYKGYAGRVGSCGCNAIY</sequence>
<evidence type="ECO:0000313" key="1">
    <source>
        <dbReference type="EMBL" id="KAJ0170241.1"/>
    </source>
</evidence>
<name>A0ACC1CFI7_9NEOP</name>
<proteinExistence type="predicted"/>
<reference evidence="1 2" key="1">
    <citation type="journal article" date="2021" name="Front. Genet.">
        <title>Chromosome-Level Genome Assembly Reveals Significant Gene Expansion in the Toll and IMD Signaling Pathways of Dendrolimus kikuchii.</title>
        <authorList>
            <person name="Zhou J."/>
            <person name="Wu P."/>
            <person name="Xiong Z."/>
            <person name="Liu N."/>
            <person name="Zhao N."/>
            <person name="Ji M."/>
            <person name="Qiu Y."/>
            <person name="Yang B."/>
        </authorList>
    </citation>
    <scope>NUCLEOTIDE SEQUENCE [LARGE SCALE GENOMIC DNA]</scope>
    <source>
        <strain evidence="1">Ann1</strain>
    </source>
</reference>
<protein>
    <submittedName>
        <fullName evidence="1">Uncharacterized protein</fullName>
    </submittedName>
</protein>